<evidence type="ECO:0000313" key="6">
    <source>
        <dbReference type="EMBL" id="MDR6377816.1"/>
    </source>
</evidence>
<protein>
    <recommendedName>
        <fullName evidence="4">Arabinogalactan endo-beta-1,4-galactanase</fullName>
        <ecNumber evidence="4">3.2.1.89</ecNumber>
    </recommendedName>
</protein>
<proteinExistence type="inferred from homology"/>
<reference evidence="6 7" key="1">
    <citation type="submission" date="2023-07" db="EMBL/GenBank/DDBJ databases">
        <title>Sorghum-associated microbial communities from plants grown in Nebraska, USA.</title>
        <authorList>
            <person name="Schachtman D."/>
        </authorList>
    </citation>
    <scope>NUCLEOTIDE SEQUENCE [LARGE SCALE GENOMIC DNA]</scope>
    <source>
        <strain evidence="6 7">DS1039</strain>
    </source>
</reference>
<organism evidence="6 7">
    <name type="scientific">Paraburkholderia caledonica</name>
    <dbReference type="NCBI Taxonomy" id="134536"/>
    <lineage>
        <taxon>Bacteria</taxon>
        <taxon>Pseudomonadati</taxon>
        <taxon>Pseudomonadota</taxon>
        <taxon>Betaproteobacteria</taxon>
        <taxon>Burkholderiales</taxon>
        <taxon>Burkholderiaceae</taxon>
        <taxon>Paraburkholderia</taxon>
    </lineage>
</organism>
<evidence type="ECO:0000256" key="4">
    <source>
        <dbReference type="RuleBase" id="RU361192"/>
    </source>
</evidence>
<feature type="transmembrane region" description="Helical" evidence="5">
    <location>
        <begin position="58"/>
        <end position="76"/>
    </location>
</feature>
<keyword evidence="5" id="KW-1133">Transmembrane helix</keyword>
<keyword evidence="7" id="KW-1185">Reference proteome</keyword>
<dbReference type="EMBL" id="JAVDQN010000004">
    <property type="protein sequence ID" value="MDR6377816.1"/>
    <property type="molecule type" value="Genomic_DNA"/>
</dbReference>
<keyword evidence="5" id="KW-0812">Transmembrane</keyword>
<accession>A0ABU1L3M9</accession>
<evidence type="ECO:0000256" key="5">
    <source>
        <dbReference type="SAM" id="Phobius"/>
    </source>
</evidence>
<comment type="similarity">
    <text evidence="1 4">Belongs to the glycosyl hydrolase 53 family.</text>
</comment>
<keyword evidence="2 4" id="KW-0378">Hydrolase</keyword>
<dbReference type="SUPFAM" id="SSF51445">
    <property type="entry name" value="(Trans)glycosidases"/>
    <property type="match status" value="1"/>
</dbReference>
<dbReference type="InterPro" id="IPR011683">
    <property type="entry name" value="Glyco_hydro_53"/>
</dbReference>
<keyword evidence="5" id="KW-0472">Membrane</keyword>
<comment type="catalytic activity">
    <reaction evidence="4">
        <text>The enzyme specifically hydrolyzes (1-&gt;4)-beta-D-galactosidic linkages in type I arabinogalactans.</text>
        <dbReference type="EC" id="3.2.1.89"/>
    </reaction>
</comment>
<evidence type="ECO:0000256" key="1">
    <source>
        <dbReference type="ARBA" id="ARBA00010687"/>
    </source>
</evidence>
<dbReference type="Gene3D" id="3.20.20.80">
    <property type="entry name" value="Glycosidases"/>
    <property type="match status" value="1"/>
</dbReference>
<dbReference type="Proteomes" id="UP001185254">
    <property type="component" value="Unassembled WGS sequence"/>
</dbReference>
<evidence type="ECO:0000256" key="3">
    <source>
        <dbReference type="ARBA" id="ARBA00023295"/>
    </source>
</evidence>
<evidence type="ECO:0000313" key="7">
    <source>
        <dbReference type="Proteomes" id="UP001185254"/>
    </source>
</evidence>
<dbReference type="EC" id="3.2.1.89" evidence="4"/>
<gene>
    <name evidence="6" type="ORF">J2776_004536</name>
</gene>
<dbReference type="InterPro" id="IPR017853">
    <property type="entry name" value="GH"/>
</dbReference>
<evidence type="ECO:0000256" key="2">
    <source>
        <dbReference type="ARBA" id="ARBA00022801"/>
    </source>
</evidence>
<keyword evidence="3 4" id="KW-0326">Glycosidase</keyword>
<sequence>MRLVVPRLAERDRLQLLRSHGVDAIRIKVWNDPGNPNFFAAGRSPAAGYNNAEHVRVLARRAAAFGMCILIGFYFSD</sequence>
<name>A0ABU1L3M9_9BURK</name>
<dbReference type="Pfam" id="PF07745">
    <property type="entry name" value="Glyco_hydro_53"/>
    <property type="match status" value="1"/>
</dbReference>
<comment type="caution">
    <text evidence="6">The sequence shown here is derived from an EMBL/GenBank/DDBJ whole genome shotgun (WGS) entry which is preliminary data.</text>
</comment>